<evidence type="ECO:0000259" key="2">
    <source>
        <dbReference type="Pfam" id="PF25942"/>
    </source>
</evidence>
<evidence type="ECO:0000313" key="3">
    <source>
        <dbReference type="EMBL" id="SFR61797.1"/>
    </source>
</evidence>
<dbReference type="EMBL" id="FOYT01000002">
    <property type="protein sequence ID" value="SFR61797.1"/>
    <property type="molecule type" value="Genomic_DNA"/>
</dbReference>
<dbReference type="InterPro" id="IPR006311">
    <property type="entry name" value="TAT_signal"/>
</dbReference>
<dbReference type="Pfam" id="PF25942">
    <property type="entry name" value="Ig_halo"/>
    <property type="match status" value="3"/>
</dbReference>
<dbReference type="STRING" id="553469.SAMN04487947_2878"/>
<dbReference type="RefSeq" id="WP_089808738.1">
    <property type="nucleotide sequence ID" value="NZ_FOYT01000002.1"/>
</dbReference>
<reference evidence="4" key="1">
    <citation type="submission" date="2016-10" db="EMBL/GenBank/DDBJ databases">
        <authorList>
            <person name="Varghese N."/>
            <person name="Submissions S."/>
        </authorList>
    </citation>
    <scope>NUCLEOTIDE SEQUENCE [LARGE SCALE GENOMIC DNA]</scope>
    <source>
        <strain evidence="4">CGMCC 1.7736</strain>
    </source>
</reference>
<dbReference type="PROSITE" id="PS51318">
    <property type="entry name" value="TAT"/>
    <property type="match status" value="1"/>
</dbReference>
<feature type="region of interest" description="Disordered" evidence="1">
    <location>
        <begin position="34"/>
        <end position="62"/>
    </location>
</feature>
<organism evidence="3 4">
    <name type="scientific">Halogeometricum rufum</name>
    <dbReference type="NCBI Taxonomy" id="553469"/>
    <lineage>
        <taxon>Archaea</taxon>
        <taxon>Methanobacteriati</taxon>
        <taxon>Methanobacteriota</taxon>
        <taxon>Stenosarchaea group</taxon>
        <taxon>Halobacteria</taxon>
        <taxon>Halobacteriales</taxon>
        <taxon>Haloferacaceae</taxon>
        <taxon>Halogeometricum</taxon>
    </lineage>
</organism>
<evidence type="ECO:0000256" key="1">
    <source>
        <dbReference type="SAM" id="MobiDB-lite"/>
    </source>
</evidence>
<feature type="domain" description="Ig-like" evidence="2">
    <location>
        <begin position="199"/>
        <end position="256"/>
    </location>
</feature>
<feature type="domain" description="Ig-like" evidence="2">
    <location>
        <begin position="77"/>
        <end position="152"/>
    </location>
</feature>
<evidence type="ECO:0000313" key="4">
    <source>
        <dbReference type="Proteomes" id="UP000198531"/>
    </source>
</evidence>
<feature type="compositionally biased region" description="Low complexity" evidence="1">
    <location>
        <begin position="34"/>
        <end position="58"/>
    </location>
</feature>
<keyword evidence="4" id="KW-1185">Reference proteome</keyword>
<accession>A0A1I6I4Y2</accession>
<proteinExistence type="predicted"/>
<dbReference type="OrthoDB" id="307531at2157"/>
<dbReference type="Proteomes" id="UP000198531">
    <property type="component" value="Unassembled WGS sequence"/>
</dbReference>
<protein>
    <recommendedName>
        <fullName evidence="2">Ig-like domain-containing protein</fullName>
    </recommendedName>
</protein>
<name>A0A1I6I4Y2_9EURY</name>
<gene>
    <name evidence="3" type="ORF">SAMN04487947_2878</name>
</gene>
<dbReference type="InterPro" id="IPR058929">
    <property type="entry name" value="Ig_halo"/>
</dbReference>
<dbReference type="PROSITE" id="PS51257">
    <property type="entry name" value="PROKAR_LIPOPROTEIN"/>
    <property type="match status" value="1"/>
</dbReference>
<dbReference type="AlphaFoldDB" id="A0A1I6I4Y2"/>
<sequence length="370" mass="39058">MRRTDAPTRRALLGTLSVLGAAGLAGCDALPDGSASGDAGRTADGAGGDATPTGSPAASTGKTFEQTVVARNPNATDAYVTVAVESRSGETAFVRNLELMPGEWRPVRAELPEPGPYRVVAEAAGGDRATFDWVADERLDGCAVTLRDGAFEFWRTAVCRGDCGLAASAVDDAIPLVGDGEGRWYAPASVVLENPDPAARRARLAVELDGEAVLTETYEVPARTQVELPVTYRSGDYRVRVETDGATVADSWSVPHQPSLFVDLRERATGCGPANSELTLVNYDDVEHAVTVQVASDEEGLFADRWTLAPEERTSVVPVSSSGRYEVRVQIDGADEFSTVWWSCPPRGPATLVVDATGGGSVSQTTLARE</sequence>
<feature type="domain" description="Ig-like" evidence="2">
    <location>
        <begin position="287"/>
        <end position="366"/>
    </location>
</feature>